<keyword evidence="2" id="KW-1185">Reference proteome</keyword>
<dbReference type="AlphaFoldDB" id="W6UWY9"/>
<gene>
    <name evidence="1" type="ORF">EGR_07115</name>
</gene>
<dbReference type="GeneID" id="36342830"/>
<dbReference type="Proteomes" id="UP000019149">
    <property type="component" value="Unassembled WGS sequence"/>
</dbReference>
<reference evidence="1 2" key="1">
    <citation type="journal article" date="2013" name="Nat. Genet.">
        <title>The genome of the hydatid tapeworm Echinococcus granulosus.</title>
        <authorList>
            <person name="Zheng H."/>
            <person name="Zhang W."/>
            <person name="Zhang L."/>
            <person name="Zhang Z."/>
            <person name="Li J."/>
            <person name="Lu G."/>
            <person name="Zhu Y."/>
            <person name="Wang Y."/>
            <person name="Huang Y."/>
            <person name="Liu J."/>
            <person name="Kang H."/>
            <person name="Chen J."/>
            <person name="Wang L."/>
            <person name="Chen A."/>
            <person name="Yu S."/>
            <person name="Gao Z."/>
            <person name="Jin L."/>
            <person name="Gu W."/>
            <person name="Wang Z."/>
            <person name="Zhao L."/>
            <person name="Shi B."/>
            <person name="Wen H."/>
            <person name="Lin R."/>
            <person name="Jones M.K."/>
            <person name="Brejova B."/>
            <person name="Vinar T."/>
            <person name="Zhao G."/>
            <person name="McManus D.P."/>
            <person name="Chen Z."/>
            <person name="Zhou Y."/>
            <person name="Wang S."/>
        </authorList>
    </citation>
    <scope>NUCLEOTIDE SEQUENCE [LARGE SCALE GENOMIC DNA]</scope>
</reference>
<protein>
    <submittedName>
        <fullName evidence="1">Uncharacterized protein</fullName>
    </submittedName>
</protein>
<dbReference type="EMBL" id="APAU02000070">
    <property type="protein sequence ID" value="EUB58009.1"/>
    <property type="molecule type" value="Genomic_DNA"/>
</dbReference>
<dbReference type="RefSeq" id="XP_024349205.1">
    <property type="nucleotide sequence ID" value="XM_024496364.1"/>
</dbReference>
<dbReference type="CTD" id="36342830"/>
<sequence>MQTGSDYLPSLASVMDNRMTTNNVEQTLGKLLLLFGNSTIENWEDYLNKYFQVGEVEILPLQDEVKLNLVQIKSSYKKSFGAFKQGECVLFLLKVNQPFWDKVTLFENPLSYQKVFWSLISTLKFIFELPIKSPFNVQNWYSHALIFKELSFFSEKKSNVFLSLFNYKSRNFSCLSWYNKFGGVIKLLQKSWLSPTHKLNGEVLSHFRKHPIFFGNLVSRNWNSCVRVMLCDEY</sequence>
<proteinExistence type="predicted"/>
<dbReference type="KEGG" id="egl:EGR_07115"/>
<organism evidence="1 2">
    <name type="scientific">Echinococcus granulosus</name>
    <name type="common">Hydatid tapeworm</name>
    <dbReference type="NCBI Taxonomy" id="6210"/>
    <lineage>
        <taxon>Eukaryota</taxon>
        <taxon>Metazoa</taxon>
        <taxon>Spiralia</taxon>
        <taxon>Lophotrochozoa</taxon>
        <taxon>Platyhelminthes</taxon>
        <taxon>Cestoda</taxon>
        <taxon>Eucestoda</taxon>
        <taxon>Cyclophyllidea</taxon>
        <taxon>Taeniidae</taxon>
        <taxon>Echinococcus</taxon>
        <taxon>Echinococcus granulosus group</taxon>
    </lineage>
</organism>
<evidence type="ECO:0000313" key="2">
    <source>
        <dbReference type="Proteomes" id="UP000019149"/>
    </source>
</evidence>
<name>W6UWY9_ECHGR</name>
<evidence type="ECO:0000313" key="1">
    <source>
        <dbReference type="EMBL" id="EUB58009.1"/>
    </source>
</evidence>
<comment type="caution">
    <text evidence="1">The sequence shown here is derived from an EMBL/GenBank/DDBJ whole genome shotgun (WGS) entry which is preliminary data.</text>
</comment>
<accession>W6UWY9</accession>